<reference evidence="11" key="2">
    <citation type="submission" date="2020-03" db="EMBL/GenBank/DDBJ databases">
        <title>Flavobacteriaceae bacterium strain TP-CH-4, a member of the family Flavobacteriaceae isolated from a deep-sea seamount.</title>
        <authorList>
            <person name="Zhang D.-C."/>
        </authorList>
    </citation>
    <scope>NUCLEOTIDE SEQUENCE</scope>
    <source>
        <strain evidence="11">TP-CH-4</strain>
    </source>
</reference>
<keyword evidence="12" id="KW-1185">Reference proteome</keyword>
<comment type="pathway">
    <text evidence="9">Amino-acid biosynthesis; L-threonine biosynthesis; L-threonine from L-aspartate: step 1/5.</text>
</comment>
<dbReference type="InterPro" id="IPR036393">
    <property type="entry name" value="AceGlu_kinase-like_sf"/>
</dbReference>
<evidence type="ECO:0000256" key="7">
    <source>
        <dbReference type="ARBA" id="ARBA00047872"/>
    </source>
</evidence>
<organism evidence="11 12">
    <name type="scientific">Pelagihabitans pacificus</name>
    <dbReference type="NCBI Taxonomy" id="2696054"/>
    <lineage>
        <taxon>Bacteria</taxon>
        <taxon>Pseudomonadati</taxon>
        <taxon>Bacteroidota</taxon>
        <taxon>Flavobacteriia</taxon>
        <taxon>Flavobacteriales</taxon>
        <taxon>Flavobacteriaceae</taxon>
        <taxon>Pelagihabitans</taxon>
    </lineage>
</organism>
<dbReference type="InterPro" id="IPR042199">
    <property type="entry name" value="AsparK_Bifunc_asparK/hSer_DH"/>
</dbReference>
<evidence type="ECO:0000256" key="4">
    <source>
        <dbReference type="ARBA" id="ARBA00022741"/>
    </source>
</evidence>
<evidence type="ECO:0000256" key="2">
    <source>
        <dbReference type="ARBA" id="ARBA00010122"/>
    </source>
</evidence>
<keyword evidence="5 8" id="KW-0418">Kinase</keyword>
<evidence type="ECO:0000256" key="5">
    <source>
        <dbReference type="ARBA" id="ARBA00022777"/>
    </source>
</evidence>
<dbReference type="GO" id="GO:0004072">
    <property type="term" value="F:aspartate kinase activity"/>
    <property type="evidence" value="ECO:0007669"/>
    <property type="project" value="UniProtKB-EC"/>
</dbReference>
<comment type="catalytic activity">
    <reaction evidence="7 8">
        <text>L-aspartate + ATP = 4-phospho-L-aspartate + ADP</text>
        <dbReference type="Rhea" id="RHEA:23776"/>
        <dbReference type="ChEBI" id="CHEBI:29991"/>
        <dbReference type="ChEBI" id="CHEBI:30616"/>
        <dbReference type="ChEBI" id="CHEBI:57535"/>
        <dbReference type="ChEBI" id="CHEBI:456216"/>
        <dbReference type="EC" id="2.7.2.4"/>
    </reaction>
</comment>
<comment type="pathway">
    <text evidence="9">Amino-acid biosynthesis; L-methionine biosynthesis via de novo pathway; L-homoserine from L-aspartate: step 1/3.</text>
</comment>
<dbReference type="Proteomes" id="UP000707206">
    <property type="component" value="Unassembled WGS sequence"/>
</dbReference>
<evidence type="ECO:0000256" key="9">
    <source>
        <dbReference type="RuleBase" id="RU004249"/>
    </source>
</evidence>
<keyword evidence="3 8" id="KW-0808">Transferase</keyword>
<dbReference type="InterPro" id="IPR001341">
    <property type="entry name" value="Asp_kinase"/>
</dbReference>
<reference evidence="11" key="1">
    <citation type="submission" date="2019-07" db="EMBL/GenBank/DDBJ databases">
        <authorList>
            <person name="De-Chao Zhang Q."/>
        </authorList>
    </citation>
    <scope>NUCLEOTIDE SEQUENCE</scope>
    <source>
        <strain evidence="11">TP-CH-4</strain>
    </source>
</reference>
<proteinExistence type="inferred from homology"/>
<dbReference type="GO" id="GO:0005524">
    <property type="term" value="F:ATP binding"/>
    <property type="evidence" value="ECO:0007669"/>
    <property type="project" value="UniProtKB-KW"/>
</dbReference>
<sequence>MRIFKFGGASVKDAEGVKNLVKVLGETGHENTLLVVSAMGKTTNAMEAVVNAYFEDKSSLPSAMEAVISYHNDILGNLFPNKQHPVYQRVKSLIDEVNGFLAWNKSPKYNFVYDQVVGYGELISTTIVSAYLKEVGIQNNWLDVRDYIKTDSSYRDVTVNWEKTQERVSQGIDRERLNITQGFLGSDDNNFTTTLGREGSDYTAAILAYCLNAASVTIWKDVPGVLNADPRYFEETRLLNKISYREAIELAFYGASVIHPKTLQPLQGKEIPLHVKSFVNPKDAGTTVGKGIGIEPNVPCFIVKKNQVLMKLSSLDFSFIVEDSIGELFKLLHEHKMKVDLIQNSAISFSVCVDNTFGRLQDLLGLLKGRFKVSCHEGVSLYTIRHFNDEAVESLQNGRKVLLEQRSNETLQLVVK</sequence>
<dbReference type="PANTHER" id="PTHR21499:SF59">
    <property type="entry name" value="ASPARTOKINASE"/>
    <property type="match status" value="1"/>
</dbReference>
<dbReference type="EMBL" id="VIKU02000004">
    <property type="protein sequence ID" value="NHF60617.1"/>
    <property type="molecule type" value="Genomic_DNA"/>
</dbReference>
<dbReference type="GO" id="GO:0005829">
    <property type="term" value="C:cytosol"/>
    <property type="evidence" value="ECO:0007669"/>
    <property type="project" value="TreeGrafter"/>
</dbReference>
<evidence type="ECO:0000256" key="8">
    <source>
        <dbReference type="RuleBase" id="RU003448"/>
    </source>
</evidence>
<dbReference type="EC" id="2.7.2.4" evidence="8"/>
<dbReference type="InterPro" id="IPR045865">
    <property type="entry name" value="ACT-like_dom_sf"/>
</dbReference>
<comment type="pathway">
    <text evidence="1 9">Amino-acid biosynthesis; L-lysine biosynthesis via DAP pathway; (S)-tetrahydrodipicolinate from L-aspartate: step 1/4.</text>
</comment>
<dbReference type="AlphaFoldDB" id="A0A967E6K2"/>
<dbReference type="GO" id="GO:0009089">
    <property type="term" value="P:lysine biosynthetic process via diaminopimelate"/>
    <property type="evidence" value="ECO:0007669"/>
    <property type="project" value="TreeGrafter"/>
</dbReference>
<keyword evidence="4" id="KW-0547">Nucleotide-binding</keyword>
<comment type="similarity">
    <text evidence="2 8">Belongs to the aspartokinase family.</text>
</comment>
<dbReference type="SUPFAM" id="SSF55021">
    <property type="entry name" value="ACT-like"/>
    <property type="match status" value="1"/>
</dbReference>
<dbReference type="NCBIfam" id="TIGR00657">
    <property type="entry name" value="asp_kinases"/>
    <property type="match status" value="1"/>
</dbReference>
<dbReference type="Gene3D" id="1.20.120.1320">
    <property type="entry name" value="Aspartokinase, catalytic domain"/>
    <property type="match status" value="1"/>
</dbReference>
<dbReference type="Gene3D" id="3.40.1160.10">
    <property type="entry name" value="Acetylglutamate kinase-like"/>
    <property type="match status" value="1"/>
</dbReference>
<dbReference type="Pfam" id="PF00696">
    <property type="entry name" value="AA_kinase"/>
    <property type="match status" value="1"/>
</dbReference>
<dbReference type="InterPro" id="IPR001048">
    <property type="entry name" value="Asp/Glu/Uridylate_kinase"/>
</dbReference>
<dbReference type="GO" id="GO:0009090">
    <property type="term" value="P:homoserine biosynthetic process"/>
    <property type="evidence" value="ECO:0007669"/>
    <property type="project" value="TreeGrafter"/>
</dbReference>
<evidence type="ECO:0000256" key="1">
    <source>
        <dbReference type="ARBA" id="ARBA00004766"/>
    </source>
</evidence>
<gene>
    <name evidence="11" type="ORF">FK220_014775</name>
</gene>
<dbReference type="RefSeq" id="WP_152575111.1">
    <property type="nucleotide sequence ID" value="NZ_VIKU02000004.1"/>
</dbReference>
<evidence type="ECO:0000259" key="10">
    <source>
        <dbReference type="Pfam" id="PF00696"/>
    </source>
</evidence>
<protein>
    <recommendedName>
        <fullName evidence="8">Aspartokinase</fullName>
        <ecNumber evidence="8">2.7.2.4</ecNumber>
    </recommendedName>
</protein>
<name>A0A967E6K2_9FLAO</name>
<keyword evidence="9" id="KW-0028">Amino-acid biosynthesis</keyword>
<evidence type="ECO:0000313" key="11">
    <source>
        <dbReference type="EMBL" id="NHF60617.1"/>
    </source>
</evidence>
<keyword evidence="6" id="KW-0067">ATP-binding</keyword>
<dbReference type="SUPFAM" id="SSF53633">
    <property type="entry name" value="Carbamate kinase-like"/>
    <property type="match status" value="1"/>
</dbReference>
<evidence type="ECO:0000256" key="6">
    <source>
        <dbReference type="ARBA" id="ARBA00022840"/>
    </source>
</evidence>
<evidence type="ECO:0000256" key="3">
    <source>
        <dbReference type="ARBA" id="ARBA00022679"/>
    </source>
</evidence>
<dbReference type="PANTHER" id="PTHR21499">
    <property type="entry name" value="ASPARTATE KINASE"/>
    <property type="match status" value="1"/>
</dbReference>
<feature type="domain" description="Aspartate/glutamate/uridylate kinase" evidence="10">
    <location>
        <begin position="3"/>
        <end position="277"/>
    </location>
</feature>
<comment type="caution">
    <text evidence="11">The sequence shown here is derived from an EMBL/GenBank/DDBJ whole genome shotgun (WGS) entry which is preliminary data.</text>
</comment>
<accession>A0A967E6K2</accession>
<evidence type="ECO:0000313" key="12">
    <source>
        <dbReference type="Proteomes" id="UP000707206"/>
    </source>
</evidence>